<evidence type="ECO:0000256" key="7">
    <source>
        <dbReference type="SAM" id="Phobius"/>
    </source>
</evidence>
<feature type="transmembrane region" description="Helical" evidence="7">
    <location>
        <begin position="285"/>
        <end position="306"/>
    </location>
</feature>
<evidence type="ECO:0000313" key="8">
    <source>
        <dbReference type="EMBL" id="MFC4587952.1"/>
    </source>
</evidence>
<gene>
    <name evidence="8" type="primary">cydB</name>
    <name evidence="8" type="ORF">ACFO8L_17810</name>
</gene>
<dbReference type="Pfam" id="PF02322">
    <property type="entry name" value="Cyt_bd_oxida_II"/>
    <property type="match status" value="1"/>
</dbReference>
<evidence type="ECO:0000313" key="9">
    <source>
        <dbReference type="Proteomes" id="UP001595891"/>
    </source>
</evidence>
<dbReference type="InterPro" id="IPR003317">
    <property type="entry name" value="Cyt-d_oxidase_su2"/>
</dbReference>
<comment type="similarity">
    <text evidence="2">Belongs to the cytochrome ubiquinol oxidase subunit 2 family.</text>
</comment>
<feature type="transmembrane region" description="Helical" evidence="7">
    <location>
        <begin position="6"/>
        <end position="30"/>
    </location>
</feature>
<dbReference type="Proteomes" id="UP001595891">
    <property type="component" value="Unassembled WGS sequence"/>
</dbReference>
<feature type="transmembrane region" description="Helical" evidence="7">
    <location>
        <begin position="83"/>
        <end position="100"/>
    </location>
</feature>
<reference evidence="9" key="1">
    <citation type="journal article" date="2019" name="Int. J. Syst. Evol. Microbiol.">
        <title>The Global Catalogue of Microorganisms (GCM) 10K type strain sequencing project: providing services to taxonomists for standard genome sequencing and annotation.</title>
        <authorList>
            <consortium name="The Broad Institute Genomics Platform"/>
            <consortium name="The Broad Institute Genome Sequencing Center for Infectious Disease"/>
            <person name="Wu L."/>
            <person name="Ma J."/>
        </authorList>
    </citation>
    <scope>NUCLEOTIDE SEQUENCE [LARGE SCALE GENOMIC DNA]</scope>
    <source>
        <strain evidence="9">CCUG 49560</strain>
    </source>
</reference>
<evidence type="ECO:0000256" key="2">
    <source>
        <dbReference type="ARBA" id="ARBA00007543"/>
    </source>
</evidence>
<keyword evidence="5 7" id="KW-1133">Transmembrane helix</keyword>
<feature type="transmembrane region" description="Helical" evidence="7">
    <location>
        <begin position="155"/>
        <end position="178"/>
    </location>
</feature>
<dbReference type="RefSeq" id="WP_262840725.1">
    <property type="nucleotide sequence ID" value="NZ_JANZYP010000002.1"/>
</dbReference>
<dbReference type="PANTHER" id="PTHR43141:SF4">
    <property type="entry name" value="CYTOCHROME BD2 SUBUNIT II"/>
    <property type="match status" value="1"/>
</dbReference>
<comment type="subcellular location">
    <subcellularLocation>
        <location evidence="1">Cell membrane</location>
        <topology evidence="1">Multi-pass membrane protein</topology>
    </subcellularLocation>
</comment>
<evidence type="ECO:0000256" key="6">
    <source>
        <dbReference type="ARBA" id="ARBA00023136"/>
    </source>
</evidence>
<feature type="transmembrane region" description="Helical" evidence="7">
    <location>
        <begin position="190"/>
        <end position="211"/>
    </location>
</feature>
<evidence type="ECO:0000256" key="4">
    <source>
        <dbReference type="ARBA" id="ARBA00022692"/>
    </source>
</evidence>
<name>A0ABV9EEV3_9ACTN</name>
<keyword evidence="6 7" id="KW-0472">Membrane</keyword>
<evidence type="ECO:0000256" key="1">
    <source>
        <dbReference type="ARBA" id="ARBA00004651"/>
    </source>
</evidence>
<organism evidence="8 9">
    <name type="scientific">Sphaerisporangium corydalis</name>
    <dbReference type="NCBI Taxonomy" id="1441875"/>
    <lineage>
        <taxon>Bacteria</taxon>
        <taxon>Bacillati</taxon>
        <taxon>Actinomycetota</taxon>
        <taxon>Actinomycetes</taxon>
        <taxon>Streptosporangiales</taxon>
        <taxon>Streptosporangiaceae</taxon>
        <taxon>Sphaerisporangium</taxon>
    </lineage>
</organism>
<evidence type="ECO:0000256" key="5">
    <source>
        <dbReference type="ARBA" id="ARBA00022989"/>
    </source>
</evidence>
<keyword evidence="9" id="KW-1185">Reference proteome</keyword>
<feature type="transmembrane region" description="Helical" evidence="7">
    <location>
        <begin position="250"/>
        <end position="273"/>
    </location>
</feature>
<keyword evidence="4 7" id="KW-0812">Transmembrane</keyword>
<protein>
    <submittedName>
        <fullName evidence="8">Cytochrome d ubiquinol oxidase subunit II</fullName>
    </submittedName>
</protein>
<evidence type="ECO:0000256" key="3">
    <source>
        <dbReference type="ARBA" id="ARBA00022475"/>
    </source>
</evidence>
<comment type="caution">
    <text evidence="8">The sequence shown here is derived from an EMBL/GenBank/DDBJ whole genome shotgun (WGS) entry which is preliminary data.</text>
</comment>
<feature type="transmembrane region" description="Helical" evidence="7">
    <location>
        <begin position="223"/>
        <end position="243"/>
    </location>
</feature>
<dbReference type="NCBIfam" id="TIGR00203">
    <property type="entry name" value="cydB"/>
    <property type="match status" value="1"/>
</dbReference>
<dbReference type="PANTHER" id="PTHR43141">
    <property type="entry name" value="CYTOCHROME BD2 SUBUNIT II"/>
    <property type="match status" value="1"/>
</dbReference>
<feature type="transmembrane region" description="Helical" evidence="7">
    <location>
        <begin position="112"/>
        <end position="135"/>
    </location>
</feature>
<proteinExistence type="inferred from homology"/>
<dbReference type="EMBL" id="JBHSFN010000010">
    <property type="protein sequence ID" value="MFC4587952.1"/>
    <property type="molecule type" value="Genomic_DNA"/>
</dbReference>
<accession>A0ABV9EEV3</accession>
<feature type="transmembrane region" description="Helical" evidence="7">
    <location>
        <begin position="51"/>
        <end position="71"/>
    </location>
</feature>
<keyword evidence="3" id="KW-1003">Cell membrane</keyword>
<sequence>MDVVWLAVLILMLGGWSLLDGFVIGTGMLLPRLSGTPAGRRRVLTGIGPFFLANEVWLIATIGILTGAFPVFETRLLSGCRSVVVLMLAAWIARDAAIWFRSRRPSDRWRDLWERVLAVACVCFALAFGLLIGNILEGLPGADQGSGFLDVVNPFTLLCGIATVLLFALHGATFVALRVPGEPAERATKLAAVLVRPALIAVALAAVVGAVSGGVRDAVGRPVPAIALVLLGLAVGALAARTAGKRPGRAFALTAVAAATPALVALAGTGSAVQESIGDADSLALLSGIALPVLPVLLLAQAWMWWTFRHPVGERSVVFF</sequence>